<protein>
    <recommendedName>
        <fullName evidence="3">Antitoxin</fullName>
    </recommendedName>
</protein>
<dbReference type="Proteomes" id="UP000006048">
    <property type="component" value="Chromosome"/>
</dbReference>
<dbReference type="RefSeq" id="WP_014803811.1">
    <property type="nucleotide sequence ID" value="NC_018020.1"/>
</dbReference>
<evidence type="ECO:0000313" key="1">
    <source>
        <dbReference type="EMBL" id="AFM13308.1"/>
    </source>
</evidence>
<accession>I4B7Q1</accession>
<proteinExistence type="predicted"/>
<evidence type="ECO:0008006" key="3">
    <source>
        <dbReference type="Google" id="ProtNLM"/>
    </source>
</evidence>
<dbReference type="KEGG" id="tpx:Turpa_2668"/>
<dbReference type="OrthoDB" id="595481at2"/>
<dbReference type="HOGENOM" id="CLU_171731_0_0_12"/>
<sequence length="95" mass="10919">MKKRLNLDHEENEILSAYESGNYRSLPDQSKLIKKYTSYARSASKKDKRINIRLAGNDLEHLQKMAVQEGLPYQTLVASLIHKYVTGRLVEKRGA</sequence>
<gene>
    <name evidence="1" type="ordered locus">Turpa_2668</name>
</gene>
<name>I4B7Q1_TURPD</name>
<dbReference type="AlphaFoldDB" id="I4B7Q1"/>
<keyword evidence="2" id="KW-1185">Reference proteome</keyword>
<evidence type="ECO:0000313" key="2">
    <source>
        <dbReference type="Proteomes" id="UP000006048"/>
    </source>
</evidence>
<dbReference type="EMBL" id="CP002959">
    <property type="protein sequence ID" value="AFM13308.1"/>
    <property type="molecule type" value="Genomic_DNA"/>
</dbReference>
<reference evidence="1 2" key="1">
    <citation type="submission" date="2012-06" db="EMBL/GenBank/DDBJ databases">
        <title>The complete chromosome of genome of Turneriella parva DSM 21527.</title>
        <authorList>
            <consortium name="US DOE Joint Genome Institute (JGI-PGF)"/>
            <person name="Lucas S."/>
            <person name="Han J."/>
            <person name="Lapidus A."/>
            <person name="Bruce D."/>
            <person name="Goodwin L."/>
            <person name="Pitluck S."/>
            <person name="Peters L."/>
            <person name="Kyrpides N."/>
            <person name="Mavromatis K."/>
            <person name="Ivanova N."/>
            <person name="Mikhailova N."/>
            <person name="Chertkov O."/>
            <person name="Detter J.C."/>
            <person name="Tapia R."/>
            <person name="Han C."/>
            <person name="Land M."/>
            <person name="Hauser L."/>
            <person name="Markowitz V."/>
            <person name="Cheng J.-F."/>
            <person name="Hugenholtz P."/>
            <person name="Woyke T."/>
            <person name="Wu D."/>
            <person name="Gronow S."/>
            <person name="Wellnitz S."/>
            <person name="Brambilla E."/>
            <person name="Klenk H.-P."/>
            <person name="Eisen J.A."/>
        </authorList>
    </citation>
    <scope>NUCLEOTIDE SEQUENCE [LARGE SCALE GENOMIC DNA]</scope>
    <source>
        <strain evidence="2">ATCC BAA-1111 / DSM 21527 / NCTC 11395 / H</strain>
    </source>
</reference>
<organism evidence="1 2">
    <name type="scientific">Turneriella parva (strain ATCC BAA-1111 / DSM 21527 / NCTC 11395 / H)</name>
    <name type="common">Leptospira parva</name>
    <dbReference type="NCBI Taxonomy" id="869212"/>
    <lineage>
        <taxon>Bacteria</taxon>
        <taxon>Pseudomonadati</taxon>
        <taxon>Spirochaetota</taxon>
        <taxon>Spirochaetia</taxon>
        <taxon>Leptospirales</taxon>
        <taxon>Leptospiraceae</taxon>
        <taxon>Turneriella</taxon>
    </lineage>
</organism>
<dbReference type="STRING" id="869212.Turpa_2668"/>